<feature type="non-terminal residue" evidence="1">
    <location>
        <position position="1"/>
    </location>
</feature>
<accession>A0A6A6P2T1</accession>
<sequence length="117" mass="13268">ISNRIAEFAENMTIVERQQVKPEAPPADPAEMQRRKPRKLEIRLQTSKPEDVAFSAPFLDNTLQKMLTLQDRMLRLGAEIAKAEDVSDEIKKEQFAEAAEMSRIIALICAEKARQSS</sequence>
<keyword evidence="2" id="KW-1185">Reference proteome</keyword>
<evidence type="ECO:0000313" key="2">
    <source>
        <dbReference type="Proteomes" id="UP000799766"/>
    </source>
</evidence>
<dbReference type="EMBL" id="MU001678">
    <property type="protein sequence ID" value="KAF2458325.1"/>
    <property type="molecule type" value="Genomic_DNA"/>
</dbReference>
<dbReference type="Proteomes" id="UP000799766">
    <property type="component" value="Unassembled WGS sequence"/>
</dbReference>
<dbReference type="AlphaFoldDB" id="A0A6A6P2T1"/>
<reference evidence="1" key="1">
    <citation type="journal article" date="2020" name="Stud. Mycol.">
        <title>101 Dothideomycetes genomes: a test case for predicting lifestyles and emergence of pathogens.</title>
        <authorList>
            <person name="Haridas S."/>
            <person name="Albert R."/>
            <person name="Binder M."/>
            <person name="Bloem J."/>
            <person name="Labutti K."/>
            <person name="Salamov A."/>
            <person name="Andreopoulos B."/>
            <person name="Baker S."/>
            <person name="Barry K."/>
            <person name="Bills G."/>
            <person name="Bluhm B."/>
            <person name="Cannon C."/>
            <person name="Castanera R."/>
            <person name="Culley D."/>
            <person name="Daum C."/>
            <person name="Ezra D."/>
            <person name="Gonzalez J."/>
            <person name="Henrissat B."/>
            <person name="Kuo A."/>
            <person name="Liang C."/>
            <person name="Lipzen A."/>
            <person name="Lutzoni F."/>
            <person name="Magnuson J."/>
            <person name="Mondo S."/>
            <person name="Nolan M."/>
            <person name="Ohm R."/>
            <person name="Pangilinan J."/>
            <person name="Park H.-J."/>
            <person name="Ramirez L."/>
            <person name="Alfaro M."/>
            <person name="Sun H."/>
            <person name="Tritt A."/>
            <person name="Yoshinaga Y."/>
            <person name="Zwiers L.-H."/>
            <person name="Turgeon B."/>
            <person name="Goodwin S."/>
            <person name="Spatafora J."/>
            <person name="Crous P."/>
            <person name="Grigoriev I."/>
        </authorList>
    </citation>
    <scope>NUCLEOTIDE SEQUENCE</scope>
    <source>
        <strain evidence="1">ATCC 16933</strain>
    </source>
</reference>
<name>A0A6A6P2T1_9PEZI</name>
<gene>
    <name evidence="1" type="ORF">BDY21DRAFT_267930</name>
</gene>
<feature type="non-terminal residue" evidence="1">
    <location>
        <position position="117"/>
    </location>
</feature>
<evidence type="ECO:0000313" key="1">
    <source>
        <dbReference type="EMBL" id="KAF2458325.1"/>
    </source>
</evidence>
<proteinExistence type="predicted"/>
<protein>
    <submittedName>
        <fullName evidence="1">Uncharacterized protein</fullName>
    </submittedName>
</protein>
<dbReference type="OrthoDB" id="3899716at2759"/>
<organism evidence="1 2">
    <name type="scientific">Lineolata rhizophorae</name>
    <dbReference type="NCBI Taxonomy" id="578093"/>
    <lineage>
        <taxon>Eukaryota</taxon>
        <taxon>Fungi</taxon>
        <taxon>Dikarya</taxon>
        <taxon>Ascomycota</taxon>
        <taxon>Pezizomycotina</taxon>
        <taxon>Dothideomycetes</taxon>
        <taxon>Dothideomycetes incertae sedis</taxon>
        <taxon>Lineolatales</taxon>
        <taxon>Lineolataceae</taxon>
        <taxon>Lineolata</taxon>
    </lineage>
</organism>